<comment type="caution">
    <text evidence="2">The sequence shown here is derived from an EMBL/GenBank/DDBJ whole genome shotgun (WGS) entry which is preliminary data.</text>
</comment>
<keyword evidence="1" id="KW-0472">Membrane</keyword>
<name>A0A5D4T4A0_9BACI</name>
<protein>
    <submittedName>
        <fullName evidence="2">Uncharacterized protein</fullName>
    </submittedName>
</protein>
<feature type="transmembrane region" description="Helical" evidence="1">
    <location>
        <begin position="27"/>
        <end position="45"/>
    </location>
</feature>
<dbReference type="RefSeq" id="WP_187442501.1">
    <property type="nucleotide sequence ID" value="NZ_VTET01000009.1"/>
</dbReference>
<gene>
    <name evidence="2" type="ORF">FZC75_17305</name>
</gene>
<keyword evidence="1" id="KW-0812">Transmembrane</keyword>
<accession>A0A5D4T4A0</accession>
<reference evidence="2 3" key="1">
    <citation type="submission" date="2019-08" db="EMBL/GenBank/DDBJ databases">
        <title>Bacillus genomes from the desert of Cuatro Cienegas, Coahuila.</title>
        <authorList>
            <person name="Olmedo-Alvarez G."/>
        </authorList>
    </citation>
    <scope>NUCLEOTIDE SEQUENCE [LARGE SCALE GENOMIC DNA]</scope>
    <source>
        <strain evidence="2 3">CH98b_3T</strain>
    </source>
</reference>
<sequence length="84" mass="9708">MKTAAKLNGKGEKMLDKIRAVPEQKSFFIGMSLILFTPLLSFLLLDLFQMPFWNMILAGVFINFFSIVFILNAADKRHSRLRKQ</sequence>
<evidence type="ECO:0000256" key="1">
    <source>
        <dbReference type="SAM" id="Phobius"/>
    </source>
</evidence>
<dbReference type="EMBL" id="VTET01000009">
    <property type="protein sequence ID" value="TYS69312.1"/>
    <property type="molecule type" value="Genomic_DNA"/>
</dbReference>
<feature type="transmembrane region" description="Helical" evidence="1">
    <location>
        <begin position="51"/>
        <end position="74"/>
    </location>
</feature>
<evidence type="ECO:0000313" key="3">
    <source>
        <dbReference type="Proteomes" id="UP000324517"/>
    </source>
</evidence>
<dbReference type="AlphaFoldDB" id="A0A5D4T4A0"/>
<keyword evidence="1" id="KW-1133">Transmembrane helix</keyword>
<dbReference type="Proteomes" id="UP000324517">
    <property type="component" value="Unassembled WGS sequence"/>
</dbReference>
<proteinExistence type="predicted"/>
<evidence type="ECO:0000313" key="2">
    <source>
        <dbReference type="EMBL" id="TYS69312.1"/>
    </source>
</evidence>
<organism evidence="2 3">
    <name type="scientific">Sutcliffiella horikoshii</name>
    <dbReference type="NCBI Taxonomy" id="79883"/>
    <lineage>
        <taxon>Bacteria</taxon>
        <taxon>Bacillati</taxon>
        <taxon>Bacillota</taxon>
        <taxon>Bacilli</taxon>
        <taxon>Bacillales</taxon>
        <taxon>Bacillaceae</taxon>
        <taxon>Sutcliffiella</taxon>
    </lineage>
</organism>